<accession>A0ABN8PP36</accession>
<evidence type="ECO:0000313" key="3">
    <source>
        <dbReference type="EMBL" id="CAH3145830.1"/>
    </source>
</evidence>
<name>A0ABN8PP36_9CNID</name>
<dbReference type="PANTHER" id="PTHR11505">
    <property type="entry name" value="L1 TRANSPOSABLE ELEMENT-RELATED"/>
    <property type="match status" value="1"/>
</dbReference>
<keyword evidence="1" id="KW-0175">Coiled coil</keyword>
<gene>
    <name evidence="3" type="ORF">PLOB_00044742</name>
</gene>
<keyword evidence="4" id="KW-1185">Reference proteome</keyword>
<feature type="region of interest" description="Disordered" evidence="2">
    <location>
        <begin position="155"/>
        <end position="178"/>
    </location>
</feature>
<comment type="caution">
    <text evidence="3">The sequence shown here is derived from an EMBL/GenBank/DDBJ whole genome shotgun (WGS) entry which is preliminary data.</text>
</comment>
<evidence type="ECO:0000256" key="1">
    <source>
        <dbReference type="SAM" id="Coils"/>
    </source>
</evidence>
<evidence type="ECO:0000313" key="4">
    <source>
        <dbReference type="Proteomes" id="UP001159405"/>
    </source>
</evidence>
<dbReference type="Gene3D" id="3.30.70.1820">
    <property type="entry name" value="L1 transposable element, RRM domain"/>
    <property type="match status" value="1"/>
</dbReference>
<dbReference type="InterPro" id="IPR004244">
    <property type="entry name" value="Transposase_22"/>
</dbReference>
<organism evidence="3 4">
    <name type="scientific">Porites lobata</name>
    <dbReference type="NCBI Taxonomy" id="104759"/>
    <lineage>
        <taxon>Eukaryota</taxon>
        <taxon>Metazoa</taxon>
        <taxon>Cnidaria</taxon>
        <taxon>Anthozoa</taxon>
        <taxon>Hexacorallia</taxon>
        <taxon>Scleractinia</taxon>
        <taxon>Fungiina</taxon>
        <taxon>Poritidae</taxon>
        <taxon>Porites</taxon>
    </lineage>
</organism>
<sequence length="256" mass="29503">MPDTRHSKASVSSLAAEVNVQGEFVTLATLREMLQMQERMFKSFFDSIVTNLKARIASSEKETGDLKNSLEFSQKDIDDLKPSLLKLQELDSAIEEIQDYLAHQEEQMEYLENQSRRNNIRVDGIPEEDNETWEETEAKVKQVLKDELNLASAPDIERAHRVGKSSRRPASAQNSGSRPRTIVYRLRDWKERETILKCARRIKPDNIFVKEDLSPATLEKRESQRPKMEAAKRAGKIAYFVLDKLVIRDRPNVENS</sequence>
<dbReference type="EMBL" id="CALNXK010000077">
    <property type="protein sequence ID" value="CAH3145830.1"/>
    <property type="molecule type" value="Genomic_DNA"/>
</dbReference>
<reference evidence="3 4" key="1">
    <citation type="submission" date="2022-05" db="EMBL/GenBank/DDBJ databases">
        <authorList>
            <consortium name="Genoscope - CEA"/>
            <person name="William W."/>
        </authorList>
    </citation>
    <scope>NUCLEOTIDE SEQUENCE [LARGE SCALE GENOMIC DNA]</scope>
</reference>
<evidence type="ECO:0000256" key="2">
    <source>
        <dbReference type="SAM" id="MobiDB-lite"/>
    </source>
</evidence>
<protein>
    <submittedName>
        <fullName evidence="3">Uncharacterized protein</fullName>
    </submittedName>
</protein>
<dbReference type="Proteomes" id="UP001159405">
    <property type="component" value="Unassembled WGS sequence"/>
</dbReference>
<proteinExistence type="predicted"/>
<feature type="coiled-coil region" evidence="1">
    <location>
        <begin position="87"/>
        <end position="114"/>
    </location>
</feature>